<reference evidence="2" key="1">
    <citation type="journal article" date="2010" name="Insect Mol. Biol.">
        <title>The draft genome sequence of Arsenophonus nasoniae, son-killer bacterium of Nasonia vitripennis, reveals genes associated with virulence and symbiosis.</title>
        <authorList>
            <person name="Wilkes T."/>
            <person name="Darby A.C."/>
            <person name="Choi J."/>
            <person name="Colborne J.K."/>
            <person name="Werren J.H."/>
            <person name="Hurst G.D.D."/>
        </authorList>
    </citation>
    <scope>NUCLEOTIDE SEQUENCE</scope>
</reference>
<gene>
    <name evidence="2" type="ORF">ARN_04820</name>
</gene>
<dbReference type="AlphaFoldDB" id="D2TWP1"/>
<accession>D2TWP1</accession>
<dbReference type="EMBL" id="FN545160">
    <property type="protein sequence ID" value="CBA71796.1"/>
    <property type="molecule type" value="Genomic_DNA"/>
</dbReference>
<organism evidence="2">
    <name type="scientific">Arsenophonus nasoniae</name>
    <name type="common">son-killer infecting Nasonia vitripennis</name>
    <dbReference type="NCBI Taxonomy" id="638"/>
    <lineage>
        <taxon>Bacteria</taxon>
        <taxon>Pseudomonadati</taxon>
        <taxon>Pseudomonadota</taxon>
        <taxon>Gammaproteobacteria</taxon>
        <taxon>Enterobacterales</taxon>
        <taxon>Morganellaceae</taxon>
        <taxon>Arsenophonus</taxon>
    </lineage>
</organism>
<evidence type="ECO:0000256" key="1">
    <source>
        <dbReference type="SAM" id="Phobius"/>
    </source>
</evidence>
<name>D2TWP1_9GAMM</name>
<protein>
    <submittedName>
        <fullName evidence="2">Uncharacterized protein</fullName>
    </submittedName>
</protein>
<proteinExistence type="predicted"/>
<evidence type="ECO:0000313" key="2">
    <source>
        <dbReference type="EMBL" id="CBA71796.1"/>
    </source>
</evidence>
<keyword evidence="1" id="KW-0472">Membrane</keyword>
<keyword evidence="1" id="KW-0812">Transmembrane</keyword>
<sequence length="57" mass="6848">MATLFDKTGITVCQFDKIAINLFYYIFLFNRGFLFALSNARFIFYYRRYSIISILIN</sequence>
<feature type="transmembrane region" description="Helical" evidence="1">
    <location>
        <begin position="22"/>
        <end position="44"/>
    </location>
</feature>
<keyword evidence="1" id="KW-1133">Transmembrane helix</keyword>